<dbReference type="Gene3D" id="3.30.70.960">
    <property type="entry name" value="SEA domain"/>
    <property type="match status" value="1"/>
</dbReference>
<dbReference type="Pfam" id="PF01390">
    <property type="entry name" value="SEA"/>
    <property type="match status" value="1"/>
</dbReference>
<evidence type="ECO:0000259" key="2">
    <source>
        <dbReference type="Pfam" id="PF01390"/>
    </source>
</evidence>
<dbReference type="InterPro" id="IPR000082">
    <property type="entry name" value="SEA_dom"/>
</dbReference>
<feature type="chain" id="PRO_5029903565" description="SEA domain-containing protein" evidence="1">
    <location>
        <begin position="22"/>
        <end position="271"/>
    </location>
</feature>
<evidence type="ECO:0000256" key="1">
    <source>
        <dbReference type="SAM" id="SignalP"/>
    </source>
</evidence>
<dbReference type="AlphaFoldDB" id="A0A7J5ZLF3"/>
<accession>A0A7J5ZLF3</accession>
<keyword evidence="4" id="KW-1185">Reference proteome</keyword>
<reference evidence="3 4" key="1">
    <citation type="submission" date="2020-02" db="EMBL/GenBank/DDBJ databases">
        <title>A chromosome-scale genome assembly of the black bullhead catfish (Ameiurus melas).</title>
        <authorList>
            <person name="Wen M."/>
            <person name="Zham M."/>
            <person name="Cabau C."/>
            <person name="Klopp C."/>
            <person name="Donnadieu C."/>
            <person name="Roques C."/>
            <person name="Bouchez O."/>
            <person name="Lampietro C."/>
            <person name="Jouanno E."/>
            <person name="Herpin A."/>
            <person name="Louis A."/>
            <person name="Berthelot C."/>
            <person name="Parey E."/>
            <person name="Roest-Crollius H."/>
            <person name="Braasch I."/>
            <person name="Postlethwait J."/>
            <person name="Robinson-Rechavi M."/>
            <person name="Echchiki A."/>
            <person name="Begum T."/>
            <person name="Montfort J."/>
            <person name="Schartl M."/>
            <person name="Bobe J."/>
            <person name="Guiguen Y."/>
        </authorList>
    </citation>
    <scope>NUCLEOTIDE SEQUENCE [LARGE SCALE GENOMIC DNA]</scope>
    <source>
        <strain evidence="3">M_S1</strain>
        <tissue evidence="3">Blood</tissue>
    </source>
</reference>
<dbReference type="EMBL" id="JAAGNN010000027">
    <property type="protein sequence ID" value="KAF4071290.1"/>
    <property type="molecule type" value="Genomic_DNA"/>
</dbReference>
<dbReference type="Proteomes" id="UP000593565">
    <property type="component" value="Unassembled WGS sequence"/>
</dbReference>
<organism evidence="3 4">
    <name type="scientific">Ameiurus melas</name>
    <name type="common">Black bullhead</name>
    <name type="synonym">Silurus melas</name>
    <dbReference type="NCBI Taxonomy" id="219545"/>
    <lineage>
        <taxon>Eukaryota</taxon>
        <taxon>Metazoa</taxon>
        <taxon>Chordata</taxon>
        <taxon>Craniata</taxon>
        <taxon>Vertebrata</taxon>
        <taxon>Euteleostomi</taxon>
        <taxon>Actinopterygii</taxon>
        <taxon>Neopterygii</taxon>
        <taxon>Teleostei</taxon>
        <taxon>Ostariophysi</taxon>
        <taxon>Siluriformes</taxon>
        <taxon>Ictaluridae</taxon>
        <taxon>Ameiurus</taxon>
    </lineage>
</organism>
<dbReference type="SUPFAM" id="SSF82671">
    <property type="entry name" value="SEA domain"/>
    <property type="match status" value="1"/>
</dbReference>
<evidence type="ECO:0000313" key="4">
    <source>
        <dbReference type="Proteomes" id="UP000593565"/>
    </source>
</evidence>
<comment type="caution">
    <text evidence="3">The sequence shown here is derived from an EMBL/GenBank/DDBJ whole genome shotgun (WGS) entry which is preliminary data.</text>
</comment>
<sequence>MKINPLPVLLVLIGLLGPSSDNNQLFVHGWRRTDDGLVIPDPQDLNTTAFNSPVNMLNSVTLEALNNGTDVKLFREGSQIIVRRYWYPYLAIVLKQSPATTASTTPAPPPTDFTTKTITMLTKASTEMTSTAESPSQASTAPYSTAKDLQNSLSAAFQLLALQIEVELDFIYRAKYSSRYSHSKVNSFQKGSVKVNATLFFVDTLPPNPEVESALISGWANVNSTMPLVSSSVVVGQAIQTSSSPREVQKSSTVTLLLTCVLLILQTLSLI</sequence>
<dbReference type="InterPro" id="IPR036364">
    <property type="entry name" value="SEA_dom_sf"/>
</dbReference>
<keyword evidence="1" id="KW-0732">Signal</keyword>
<protein>
    <recommendedName>
        <fullName evidence="2">SEA domain-containing protein</fullName>
    </recommendedName>
</protein>
<evidence type="ECO:0000313" key="3">
    <source>
        <dbReference type="EMBL" id="KAF4071290.1"/>
    </source>
</evidence>
<gene>
    <name evidence="3" type="ORF">AMELA_G00271420</name>
</gene>
<feature type="signal peptide" evidence="1">
    <location>
        <begin position="1"/>
        <end position="21"/>
    </location>
</feature>
<name>A0A7J5ZLF3_AMEME</name>
<proteinExistence type="predicted"/>
<feature type="domain" description="SEA" evidence="2">
    <location>
        <begin position="147"/>
        <end position="208"/>
    </location>
</feature>